<evidence type="ECO:0000313" key="1">
    <source>
        <dbReference type="EMBL" id="MFC0568643.1"/>
    </source>
</evidence>
<evidence type="ECO:0008006" key="3">
    <source>
        <dbReference type="Google" id="ProtNLM"/>
    </source>
</evidence>
<dbReference type="EMBL" id="JBHLUE010000036">
    <property type="protein sequence ID" value="MFC0568643.1"/>
    <property type="molecule type" value="Genomic_DNA"/>
</dbReference>
<sequence>MSSTRTPVGPTLEEIRAWPAAVNVNDYALACGISRAHAYESLRDTNCPVRTLKVGGRIKVLTASIVSLLDPDAREKA</sequence>
<protein>
    <recommendedName>
        <fullName evidence="3">DNA-binding protein</fullName>
    </recommendedName>
</protein>
<gene>
    <name evidence="1" type="ORF">ACFFHU_31480</name>
</gene>
<comment type="caution">
    <text evidence="1">The sequence shown here is derived from an EMBL/GenBank/DDBJ whole genome shotgun (WGS) entry which is preliminary data.</text>
</comment>
<evidence type="ECO:0000313" key="2">
    <source>
        <dbReference type="Proteomes" id="UP001589894"/>
    </source>
</evidence>
<name>A0ABV6P8R0_9ACTN</name>
<dbReference type="Proteomes" id="UP001589894">
    <property type="component" value="Unassembled WGS sequence"/>
</dbReference>
<accession>A0ABV6P8R0</accession>
<reference evidence="1 2" key="1">
    <citation type="submission" date="2024-09" db="EMBL/GenBank/DDBJ databases">
        <authorList>
            <person name="Sun Q."/>
            <person name="Mori K."/>
        </authorList>
    </citation>
    <scope>NUCLEOTIDE SEQUENCE [LARGE SCALE GENOMIC DNA]</scope>
    <source>
        <strain evidence="1 2">TBRC 2205</strain>
    </source>
</reference>
<keyword evidence="2" id="KW-1185">Reference proteome</keyword>
<dbReference type="RefSeq" id="WP_377344199.1">
    <property type="nucleotide sequence ID" value="NZ_JBHLUE010000036.1"/>
</dbReference>
<proteinExistence type="predicted"/>
<organism evidence="1 2">
    <name type="scientific">Plantactinospora siamensis</name>
    <dbReference type="NCBI Taxonomy" id="555372"/>
    <lineage>
        <taxon>Bacteria</taxon>
        <taxon>Bacillati</taxon>
        <taxon>Actinomycetota</taxon>
        <taxon>Actinomycetes</taxon>
        <taxon>Micromonosporales</taxon>
        <taxon>Micromonosporaceae</taxon>
        <taxon>Plantactinospora</taxon>
    </lineage>
</organism>